<dbReference type="NCBIfam" id="TIGR00453">
    <property type="entry name" value="ispD"/>
    <property type="match status" value="1"/>
</dbReference>
<dbReference type="GO" id="GO:0050518">
    <property type="term" value="F:2-C-methyl-D-erythritol 4-phosphate cytidylyltransferase activity"/>
    <property type="evidence" value="ECO:0007669"/>
    <property type="project" value="UniProtKB-EC"/>
</dbReference>
<dbReference type="InterPro" id="IPR050088">
    <property type="entry name" value="IspD/TarI_cytidylyltransf_bact"/>
</dbReference>
<keyword evidence="1 3" id="KW-0808">Transferase</keyword>
<keyword evidence="5" id="KW-1185">Reference proteome</keyword>
<dbReference type="NCBIfam" id="NF001186">
    <property type="entry name" value="PRK00155.2-3"/>
    <property type="match status" value="1"/>
</dbReference>
<dbReference type="Proteomes" id="UP001363035">
    <property type="component" value="Unassembled WGS sequence"/>
</dbReference>
<accession>A0ABU8I6K8</accession>
<dbReference type="HAMAP" id="MF_00108">
    <property type="entry name" value="IspD"/>
    <property type="match status" value="1"/>
</dbReference>
<comment type="similarity">
    <text evidence="3">Belongs to the IspD/TarI cytidylyltransferase family. IspD subfamily.</text>
</comment>
<feature type="site" description="Positions MEP for the nucleophilic attack" evidence="3">
    <location>
        <position position="218"/>
    </location>
</feature>
<dbReference type="InterPro" id="IPR001228">
    <property type="entry name" value="IspD"/>
</dbReference>
<dbReference type="CDD" id="cd02516">
    <property type="entry name" value="CDP-ME_synthetase"/>
    <property type="match status" value="1"/>
</dbReference>
<dbReference type="SUPFAM" id="SSF53448">
    <property type="entry name" value="Nucleotide-diphospho-sugar transferases"/>
    <property type="match status" value="1"/>
</dbReference>
<gene>
    <name evidence="3" type="primary">ispD</name>
    <name evidence="4" type="ORF">VJ786_09075</name>
</gene>
<keyword evidence="3" id="KW-0414">Isoprene biosynthesis</keyword>
<dbReference type="PANTHER" id="PTHR32125:SF4">
    <property type="entry name" value="2-C-METHYL-D-ERYTHRITOL 4-PHOSPHATE CYTIDYLYLTRANSFERASE, CHLOROPLASTIC"/>
    <property type="match status" value="1"/>
</dbReference>
<proteinExistence type="inferred from homology"/>
<name>A0ABU8I6K8_9SPHI</name>
<evidence type="ECO:0000313" key="4">
    <source>
        <dbReference type="EMBL" id="MEI5985055.1"/>
    </source>
</evidence>
<dbReference type="Pfam" id="PF01128">
    <property type="entry name" value="IspD"/>
    <property type="match status" value="1"/>
</dbReference>
<evidence type="ECO:0000256" key="3">
    <source>
        <dbReference type="HAMAP-Rule" id="MF_00108"/>
    </source>
</evidence>
<feature type="site" description="Transition state stabilizer" evidence="3">
    <location>
        <position position="23"/>
    </location>
</feature>
<keyword evidence="2 3" id="KW-0548">Nucleotidyltransferase</keyword>
<evidence type="ECO:0000256" key="2">
    <source>
        <dbReference type="ARBA" id="ARBA00022695"/>
    </source>
</evidence>
<reference evidence="4 5" key="1">
    <citation type="submission" date="2024-01" db="EMBL/GenBank/DDBJ databases">
        <title>Sphingobacterium tenebrionis sp. nov., a novel endophyte isolated from tenebrio molitor intestines.</title>
        <authorList>
            <person name="Zhang C."/>
        </authorList>
    </citation>
    <scope>NUCLEOTIDE SEQUENCE [LARGE SCALE GENOMIC DNA]</scope>
    <source>
        <strain evidence="4 5">PU5-4</strain>
    </source>
</reference>
<comment type="catalytic activity">
    <reaction evidence="3">
        <text>2-C-methyl-D-erythritol 4-phosphate + CTP + H(+) = 4-CDP-2-C-methyl-D-erythritol + diphosphate</text>
        <dbReference type="Rhea" id="RHEA:13429"/>
        <dbReference type="ChEBI" id="CHEBI:15378"/>
        <dbReference type="ChEBI" id="CHEBI:33019"/>
        <dbReference type="ChEBI" id="CHEBI:37563"/>
        <dbReference type="ChEBI" id="CHEBI:57823"/>
        <dbReference type="ChEBI" id="CHEBI:58262"/>
        <dbReference type="EC" id="2.7.7.60"/>
    </reaction>
</comment>
<evidence type="ECO:0000256" key="1">
    <source>
        <dbReference type="ARBA" id="ARBA00022679"/>
    </source>
</evidence>
<organism evidence="4 5">
    <name type="scientific">Sphingobacterium tenebrionis</name>
    <dbReference type="NCBI Taxonomy" id="3111775"/>
    <lineage>
        <taxon>Bacteria</taxon>
        <taxon>Pseudomonadati</taxon>
        <taxon>Bacteroidota</taxon>
        <taxon>Sphingobacteriia</taxon>
        <taxon>Sphingobacteriales</taxon>
        <taxon>Sphingobacteriaceae</taxon>
        <taxon>Sphingobacterium</taxon>
    </lineage>
</organism>
<comment type="function">
    <text evidence="3">Catalyzes the formation of 4-diphosphocytidyl-2-C-methyl-D-erythritol from CTP and 2-C-methyl-D-erythritol 4-phosphate (MEP).</text>
</comment>
<dbReference type="InterPro" id="IPR029044">
    <property type="entry name" value="Nucleotide-diphossugar_trans"/>
</dbReference>
<comment type="caution">
    <text evidence="4">The sequence shown here is derived from an EMBL/GenBank/DDBJ whole genome shotgun (WGS) entry which is preliminary data.</text>
</comment>
<dbReference type="RefSeq" id="WP_099368030.1">
    <property type="nucleotide sequence ID" value="NZ_JAYLLN010000019.1"/>
</dbReference>
<dbReference type="EC" id="2.7.7.60" evidence="3"/>
<dbReference type="PANTHER" id="PTHR32125">
    <property type="entry name" value="2-C-METHYL-D-ERYTHRITOL 4-PHOSPHATE CYTIDYLYLTRANSFERASE, CHLOROPLASTIC"/>
    <property type="match status" value="1"/>
</dbReference>
<protein>
    <recommendedName>
        <fullName evidence="3">2-C-methyl-D-erythritol 4-phosphate cytidylyltransferase</fullName>
        <ecNumber evidence="3">2.7.7.60</ecNumber>
    </recommendedName>
    <alternativeName>
        <fullName evidence="3">4-diphosphocytidyl-2C-methyl-D-erythritol synthase</fullName>
    </alternativeName>
    <alternativeName>
        <fullName evidence="3">MEP cytidylyltransferase</fullName>
        <shortName evidence="3">MCT</shortName>
    </alternativeName>
</protein>
<evidence type="ECO:0000313" key="5">
    <source>
        <dbReference type="Proteomes" id="UP001363035"/>
    </source>
</evidence>
<comment type="pathway">
    <text evidence="3">Isoprenoid biosynthesis; isopentenyl diphosphate biosynthesis via DXP pathway; isopentenyl diphosphate from 1-deoxy-D-xylulose 5-phosphate: step 2/6.</text>
</comment>
<feature type="site" description="Transition state stabilizer" evidence="3">
    <location>
        <position position="16"/>
    </location>
</feature>
<feature type="site" description="Positions MEP for the nucleophilic attack" evidence="3">
    <location>
        <position position="159"/>
    </location>
</feature>
<dbReference type="InterPro" id="IPR034683">
    <property type="entry name" value="IspD/TarI"/>
</dbReference>
<dbReference type="EMBL" id="JAYLLN010000019">
    <property type="protein sequence ID" value="MEI5985055.1"/>
    <property type="molecule type" value="Genomic_DNA"/>
</dbReference>
<sequence length="233" mass="25986">MEQNYVIIVAAGTGSRMGGNLPKQFIPINGKPILMHTLLKFHLSETKPKIMLVLSSEMESYWKKLCLEYDFQVPHELCHGGDSRFQSVKNGLAKLRSLIEVPANAIIAVHDAARPLLSTQLIDALYQEVANGPHAVIPAVQSSSSVRFGNENKSEAVDRNQVWLVQTPQVFQAALLLEAYDQEESASFTDDASVVENWNENKMSNNLLIFPGEHQNLKITYQEDLAIAQLLLE</sequence>
<dbReference type="Gene3D" id="3.90.550.10">
    <property type="entry name" value="Spore Coat Polysaccharide Biosynthesis Protein SpsA, Chain A"/>
    <property type="match status" value="1"/>
</dbReference>